<protein>
    <submittedName>
        <fullName evidence="1">Uncharacterized protein</fullName>
    </submittedName>
</protein>
<evidence type="ECO:0000313" key="2">
    <source>
        <dbReference type="Proteomes" id="UP000185794"/>
    </source>
</evidence>
<dbReference type="AlphaFoldDB" id="A0A854BT01"/>
<name>A0A854BT01_ECOLX</name>
<dbReference type="RefSeq" id="WP_213056762.1">
    <property type="nucleotide sequence ID" value="NZ_LRKC01000027.1"/>
</dbReference>
<sequence>KNSFCENRFKRYQVWIFKNAFLVLEKSQRQAEGIGTRLHAISSALSILHYPQHYPQPCQLDTNAG</sequence>
<proteinExistence type="predicted"/>
<dbReference type="Proteomes" id="UP000185794">
    <property type="component" value="Unassembled WGS sequence"/>
</dbReference>
<accession>A0A854BT01</accession>
<dbReference type="EMBL" id="LRKC01000027">
    <property type="protein sequence ID" value="OKV18086.1"/>
    <property type="molecule type" value="Genomic_DNA"/>
</dbReference>
<gene>
    <name evidence="1" type="ORF">AWP47_00470</name>
</gene>
<organism evidence="1 2">
    <name type="scientific">Escherichia coli</name>
    <dbReference type="NCBI Taxonomy" id="562"/>
    <lineage>
        <taxon>Bacteria</taxon>
        <taxon>Pseudomonadati</taxon>
        <taxon>Pseudomonadota</taxon>
        <taxon>Gammaproteobacteria</taxon>
        <taxon>Enterobacterales</taxon>
        <taxon>Enterobacteriaceae</taxon>
        <taxon>Escherichia</taxon>
    </lineage>
</organism>
<evidence type="ECO:0000313" key="1">
    <source>
        <dbReference type="EMBL" id="OKV18086.1"/>
    </source>
</evidence>
<reference evidence="1 2" key="1">
    <citation type="journal article" date="2017" name="Front. Cell. Infect. Microbiol.">
        <title>Chaperone-usher pili loci of human colonization factor-negative enterotoxigenic Escherichia coli.</title>
        <authorList>
            <person name="Del Canto F."/>
            <person name="Vidal R."/>
            <person name="Stine O.C."/>
            <person name="Pop M."/>
        </authorList>
    </citation>
    <scope>NUCLEOTIDE SEQUENCE [LARGE SCALE GENOMIC DNA]</scope>
    <source>
        <strain evidence="1 2">700324</strain>
    </source>
</reference>
<feature type="non-terminal residue" evidence="1">
    <location>
        <position position="1"/>
    </location>
</feature>
<comment type="caution">
    <text evidence="1">The sequence shown here is derived from an EMBL/GenBank/DDBJ whole genome shotgun (WGS) entry which is preliminary data.</text>
</comment>